<name>A0A9P3LGA9_9APHY</name>
<dbReference type="SUPFAM" id="SSF55961">
    <property type="entry name" value="Bet v1-like"/>
    <property type="match status" value="1"/>
</dbReference>
<dbReference type="Proteomes" id="UP000703269">
    <property type="component" value="Unassembled WGS sequence"/>
</dbReference>
<evidence type="ECO:0000313" key="1">
    <source>
        <dbReference type="EMBL" id="GJE92892.1"/>
    </source>
</evidence>
<evidence type="ECO:0000313" key="2">
    <source>
        <dbReference type="Proteomes" id="UP000703269"/>
    </source>
</evidence>
<reference evidence="1 2" key="1">
    <citation type="submission" date="2021-08" db="EMBL/GenBank/DDBJ databases">
        <title>Draft Genome Sequence of Phanerochaete sordida strain YK-624.</title>
        <authorList>
            <person name="Mori T."/>
            <person name="Dohra H."/>
            <person name="Suzuki T."/>
            <person name="Kawagishi H."/>
            <person name="Hirai H."/>
        </authorList>
    </citation>
    <scope>NUCLEOTIDE SEQUENCE [LARGE SCALE GENOMIC DNA]</scope>
    <source>
        <strain evidence="1 2">YK-624</strain>
    </source>
</reference>
<gene>
    <name evidence="1" type="ORF">PsYK624_090500</name>
</gene>
<dbReference type="OrthoDB" id="10450785at2759"/>
<organism evidence="1 2">
    <name type="scientific">Phanerochaete sordida</name>
    <dbReference type="NCBI Taxonomy" id="48140"/>
    <lineage>
        <taxon>Eukaryota</taxon>
        <taxon>Fungi</taxon>
        <taxon>Dikarya</taxon>
        <taxon>Basidiomycota</taxon>
        <taxon>Agaricomycotina</taxon>
        <taxon>Agaricomycetes</taxon>
        <taxon>Polyporales</taxon>
        <taxon>Phanerochaetaceae</taxon>
        <taxon>Phanerochaete</taxon>
    </lineage>
</organism>
<comment type="caution">
    <text evidence="1">The sequence shown here is derived from an EMBL/GenBank/DDBJ whole genome shotgun (WGS) entry which is preliminary data.</text>
</comment>
<accession>A0A9P3LGA9</accession>
<dbReference type="EMBL" id="BPQB01000029">
    <property type="protein sequence ID" value="GJE92892.1"/>
    <property type="molecule type" value="Genomic_DNA"/>
</dbReference>
<proteinExistence type="predicted"/>
<dbReference type="AlphaFoldDB" id="A0A9P3LGA9"/>
<sequence length="147" mass="16401">MKVVIDAPPAVVWDILEKCDSDELDWNPFSRVYTLIKRAGHPVATPFAGGRRSLAAQPHARTLEVHAGARACRETHELPPWEKGVKCAAESVHTVRALDGVGEQTEYELAEAFFTTQQCWQKDMNPGVMEKCAREFAAALKRAAERR</sequence>
<keyword evidence="2" id="KW-1185">Reference proteome</keyword>
<protein>
    <submittedName>
        <fullName evidence="1">Uncharacterized protein</fullName>
    </submittedName>
</protein>